<dbReference type="Proteomes" id="UP000315115">
    <property type="component" value="Chromosome 1"/>
</dbReference>
<dbReference type="RefSeq" id="WP_010449561.1">
    <property type="nucleotide sequence ID" value="NZ_AP019798.1"/>
</dbReference>
<feature type="region of interest" description="Disordered" evidence="1">
    <location>
        <begin position="46"/>
        <end position="90"/>
    </location>
</feature>
<accession>A0A2K7SU01</accession>
<organism evidence="3 6">
    <name type="scientific">Vibrio rotiferianus</name>
    <dbReference type="NCBI Taxonomy" id="190895"/>
    <lineage>
        <taxon>Bacteria</taxon>
        <taxon>Pseudomonadati</taxon>
        <taxon>Pseudomonadota</taxon>
        <taxon>Gammaproteobacteria</taxon>
        <taxon>Vibrionales</taxon>
        <taxon>Vibrionaceae</taxon>
        <taxon>Vibrio</taxon>
    </lineage>
</organism>
<proteinExistence type="predicted"/>
<dbReference type="KEGG" id="vro:BSZ04_12485"/>
<evidence type="ECO:0000313" key="3">
    <source>
        <dbReference type="EMBL" id="BBL89467.1"/>
    </source>
</evidence>
<reference evidence="4 5" key="1">
    <citation type="submission" date="2016-09" db="EMBL/GenBank/DDBJ databases">
        <title>Isolation, identification and antibiotic sensitivity analysis of bacterial pathogen from juvenile Hippocampus erectus with tail-rotted disease.</title>
        <authorList>
            <person name="Yang Q."/>
        </authorList>
    </citation>
    <scope>NUCLEOTIDE SEQUENCE [LARGE SCALE GENOMIC DNA]</scope>
    <source>
        <strain evidence="4 5">HM-10</strain>
    </source>
</reference>
<feature type="signal peptide" evidence="2">
    <location>
        <begin position="1"/>
        <end position="20"/>
    </location>
</feature>
<feature type="compositionally biased region" description="Basic and acidic residues" evidence="1">
    <location>
        <begin position="66"/>
        <end position="90"/>
    </location>
</feature>
<evidence type="ECO:0000256" key="2">
    <source>
        <dbReference type="SAM" id="SignalP"/>
    </source>
</evidence>
<gene>
    <name evidence="4" type="ORF">BI375_04630</name>
    <name evidence="3" type="ORF">VroAM7_21200</name>
</gene>
<name>A0A2K7SU01_9VIBR</name>
<reference evidence="6" key="2">
    <citation type="submission" date="2019-07" db="EMBL/GenBank/DDBJ databases">
        <title>Complete Genome Sequences of Vibrion rotiferianus strain AM7.</title>
        <authorList>
            <person name="Miyazaki K."/>
            <person name="Wiseschart A."/>
            <person name="Pootanakit K."/>
            <person name="Ishimori K."/>
            <person name="Kitahara K."/>
        </authorList>
    </citation>
    <scope>NUCLEOTIDE SEQUENCE [LARGE SCALE GENOMIC DNA]</scope>
    <source>
        <strain evidence="6">AM7</strain>
    </source>
</reference>
<dbReference type="OrthoDB" id="5829760at2"/>
<reference evidence="3" key="3">
    <citation type="journal article" date="2020" name="Microbiol. Resour. Announc.">
        <title>Complete Genome Sequence of Vibrio rotiferianus Strain AM7.</title>
        <authorList>
            <person name="Miyazaki K."/>
            <person name="Wiseschart A."/>
            <person name="Pootanakit K."/>
            <person name="Kitahara K."/>
        </authorList>
    </citation>
    <scope>NUCLEOTIDE SEQUENCE</scope>
    <source>
        <strain evidence="3">AM7</strain>
    </source>
</reference>
<dbReference type="GeneID" id="47656098"/>
<protein>
    <submittedName>
        <fullName evidence="4">CG2 omega domain protein</fullName>
    </submittedName>
</protein>
<evidence type="ECO:0000256" key="1">
    <source>
        <dbReference type="SAM" id="MobiDB-lite"/>
    </source>
</evidence>
<dbReference type="Proteomes" id="UP000180133">
    <property type="component" value="Unassembled WGS sequence"/>
</dbReference>
<keyword evidence="5" id="KW-1185">Reference proteome</keyword>
<sequence length="90" mass="9378">MKKLLLLAAVLMPLAPAAYADISIKGDGFELSEDCLRLDGDNVSIKSDDCSGKHDKGKGKGNASIHGDDNPGKGHGNDKGKGKNKGKNDD</sequence>
<evidence type="ECO:0000313" key="4">
    <source>
        <dbReference type="EMBL" id="OHY92751.1"/>
    </source>
</evidence>
<evidence type="ECO:0000313" key="6">
    <source>
        <dbReference type="Proteomes" id="UP000315115"/>
    </source>
</evidence>
<keyword evidence="2" id="KW-0732">Signal</keyword>
<evidence type="ECO:0000313" key="5">
    <source>
        <dbReference type="Proteomes" id="UP000180133"/>
    </source>
</evidence>
<dbReference type="EMBL" id="MKFT01000012">
    <property type="protein sequence ID" value="OHY92751.1"/>
    <property type="molecule type" value="Genomic_DNA"/>
</dbReference>
<feature type="chain" id="PRO_5044005694" evidence="2">
    <location>
        <begin position="21"/>
        <end position="90"/>
    </location>
</feature>
<dbReference type="AlphaFoldDB" id="A0A2K7SU01"/>
<dbReference type="EMBL" id="AP019798">
    <property type="protein sequence ID" value="BBL89467.1"/>
    <property type="molecule type" value="Genomic_DNA"/>
</dbReference>